<evidence type="ECO:0000256" key="4">
    <source>
        <dbReference type="ARBA" id="ARBA00023163"/>
    </source>
</evidence>
<comment type="similarity">
    <text evidence="1">Belongs to the LysR transcriptional regulatory family.</text>
</comment>
<dbReference type="RefSeq" id="WP_086783908.1">
    <property type="nucleotide sequence ID" value="NZ_JAGIOO010000001.1"/>
</dbReference>
<dbReference type="InterPro" id="IPR050950">
    <property type="entry name" value="HTH-type_LysR_regulators"/>
</dbReference>
<dbReference type="InterPro" id="IPR005119">
    <property type="entry name" value="LysR_subst-bd"/>
</dbReference>
<gene>
    <name evidence="6" type="ORF">JOF53_003257</name>
</gene>
<evidence type="ECO:0000256" key="2">
    <source>
        <dbReference type="ARBA" id="ARBA00023015"/>
    </source>
</evidence>
<proteinExistence type="inferred from homology"/>
<evidence type="ECO:0000259" key="5">
    <source>
        <dbReference type="PROSITE" id="PS50931"/>
    </source>
</evidence>
<dbReference type="PRINTS" id="PR00039">
    <property type="entry name" value="HTHLYSR"/>
</dbReference>
<dbReference type="PANTHER" id="PTHR30419:SF31">
    <property type="entry name" value="BLR3139 PROTEIN"/>
    <property type="match status" value="1"/>
</dbReference>
<sequence length="299" mass="32249">MELRHLEYFVAVAEERHFTRAAERVRVAQSGLSASIKALERELGAPLFVRSTRRVELTEAGRALLVEARRTLVSVAAAKDAVAAVQGVLRGTLSLGMVQCLGVIDAPALLARFHAAHPGVEVRLVQSGGARLIEGVKAGRLDLALVDQPKPAPDGVSLAHLATEPLMLVCGREHRFARRERVEWNELADEVFVDFQGDWGARQLTDRVFAAQGMARRVALELNDVHSLLELVGHGLGIAVVPRPMAYKKGFQVAVAELASPAAPNWEASIALRSGEHVSPSAQAFLRLVLGSETLPPAE</sequence>
<name>A0ABS5AFD1_9PSEU</name>
<dbReference type="InterPro" id="IPR036390">
    <property type="entry name" value="WH_DNA-bd_sf"/>
</dbReference>
<keyword evidence="4" id="KW-0804">Transcription</keyword>
<dbReference type="PANTHER" id="PTHR30419">
    <property type="entry name" value="HTH-TYPE TRANSCRIPTIONAL REGULATOR YBHD"/>
    <property type="match status" value="1"/>
</dbReference>
<feature type="domain" description="HTH lysR-type" evidence="5">
    <location>
        <begin position="1"/>
        <end position="58"/>
    </location>
</feature>
<evidence type="ECO:0000313" key="7">
    <source>
        <dbReference type="Proteomes" id="UP001519363"/>
    </source>
</evidence>
<dbReference type="InterPro" id="IPR000847">
    <property type="entry name" value="LysR_HTH_N"/>
</dbReference>
<keyword evidence="2" id="KW-0805">Transcription regulation</keyword>
<dbReference type="Pfam" id="PF03466">
    <property type="entry name" value="LysR_substrate"/>
    <property type="match status" value="1"/>
</dbReference>
<dbReference type="Gene3D" id="1.10.10.10">
    <property type="entry name" value="Winged helix-like DNA-binding domain superfamily/Winged helix DNA-binding domain"/>
    <property type="match status" value="1"/>
</dbReference>
<dbReference type="EMBL" id="JAGIOO010000001">
    <property type="protein sequence ID" value="MBP2474385.1"/>
    <property type="molecule type" value="Genomic_DNA"/>
</dbReference>
<dbReference type="Pfam" id="PF00126">
    <property type="entry name" value="HTH_1"/>
    <property type="match status" value="1"/>
</dbReference>
<keyword evidence="7" id="KW-1185">Reference proteome</keyword>
<dbReference type="GO" id="GO:0003677">
    <property type="term" value="F:DNA binding"/>
    <property type="evidence" value="ECO:0007669"/>
    <property type="project" value="UniProtKB-KW"/>
</dbReference>
<evidence type="ECO:0000256" key="1">
    <source>
        <dbReference type="ARBA" id="ARBA00009437"/>
    </source>
</evidence>
<evidence type="ECO:0000313" key="6">
    <source>
        <dbReference type="EMBL" id="MBP2474385.1"/>
    </source>
</evidence>
<keyword evidence="3 6" id="KW-0238">DNA-binding</keyword>
<dbReference type="SUPFAM" id="SSF53850">
    <property type="entry name" value="Periplasmic binding protein-like II"/>
    <property type="match status" value="1"/>
</dbReference>
<evidence type="ECO:0000256" key="3">
    <source>
        <dbReference type="ARBA" id="ARBA00023125"/>
    </source>
</evidence>
<dbReference type="PROSITE" id="PS50931">
    <property type="entry name" value="HTH_LYSR"/>
    <property type="match status" value="1"/>
</dbReference>
<organism evidence="6 7">
    <name type="scientific">Crossiella equi</name>
    <dbReference type="NCBI Taxonomy" id="130796"/>
    <lineage>
        <taxon>Bacteria</taxon>
        <taxon>Bacillati</taxon>
        <taxon>Actinomycetota</taxon>
        <taxon>Actinomycetes</taxon>
        <taxon>Pseudonocardiales</taxon>
        <taxon>Pseudonocardiaceae</taxon>
        <taxon>Crossiella</taxon>
    </lineage>
</organism>
<comment type="caution">
    <text evidence="6">The sequence shown here is derived from an EMBL/GenBank/DDBJ whole genome shotgun (WGS) entry which is preliminary data.</text>
</comment>
<dbReference type="InterPro" id="IPR036388">
    <property type="entry name" value="WH-like_DNA-bd_sf"/>
</dbReference>
<dbReference type="Gene3D" id="3.40.190.290">
    <property type="match status" value="1"/>
</dbReference>
<reference evidence="6 7" key="1">
    <citation type="submission" date="2021-03" db="EMBL/GenBank/DDBJ databases">
        <title>Sequencing the genomes of 1000 actinobacteria strains.</title>
        <authorList>
            <person name="Klenk H.-P."/>
        </authorList>
    </citation>
    <scope>NUCLEOTIDE SEQUENCE [LARGE SCALE GENOMIC DNA]</scope>
    <source>
        <strain evidence="6 7">DSM 44580</strain>
    </source>
</reference>
<dbReference type="CDD" id="cd08436">
    <property type="entry name" value="PBP2_LTTR_like_3"/>
    <property type="match status" value="1"/>
</dbReference>
<dbReference type="SUPFAM" id="SSF46785">
    <property type="entry name" value="Winged helix' DNA-binding domain"/>
    <property type="match status" value="1"/>
</dbReference>
<accession>A0ABS5AFD1</accession>
<dbReference type="Proteomes" id="UP001519363">
    <property type="component" value="Unassembled WGS sequence"/>
</dbReference>
<protein>
    <submittedName>
        <fullName evidence="6">DNA-binding transcriptional LysR family regulator</fullName>
    </submittedName>
</protein>